<feature type="domain" description="C2" evidence="16">
    <location>
        <begin position="454"/>
        <end position="569"/>
    </location>
</feature>
<dbReference type="Gene3D" id="2.60.40.150">
    <property type="entry name" value="C2 domain"/>
    <property type="match status" value="8"/>
</dbReference>
<dbReference type="PROSITE" id="PS50004">
    <property type="entry name" value="C2"/>
    <property type="match status" value="6"/>
</dbReference>
<dbReference type="InterPro" id="IPR031468">
    <property type="entry name" value="SMP_LBD"/>
</dbReference>
<feature type="compositionally biased region" description="Polar residues" evidence="15">
    <location>
        <begin position="1"/>
        <end position="30"/>
    </location>
</feature>
<dbReference type="FunFam" id="2.60.40.150:FF:000106">
    <property type="entry name" value="extended synaptotagmin-1 isoform X1"/>
    <property type="match status" value="2"/>
</dbReference>
<dbReference type="Pfam" id="PF17047">
    <property type="entry name" value="SMP_LBD"/>
    <property type="match status" value="1"/>
</dbReference>
<dbReference type="FunFam" id="2.60.40.150:FF:000025">
    <property type="entry name" value="Extended synaptotagmin 2"/>
    <property type="match status" value="2"/>
</dbReference>
<keyword evidence="5" id="KW-1003">Cell membrane</keyword>
<dbReference type="GO" id="GO:0035091">
    <property type="term" value="F:phosphatidylinositol binding"/>
    <property type="evidence" value="ECO:0007669"/>
    <property type="project" value="TreeGrafter"/>
</dbReference>
<evidence type="ECO:0000256" key="15">
    <source>
        <dbReference type="SAM" id="MobiDB-lite"/>
    </source>
</evidence>
<keyword evidence="19" id="KW-1185">Reference proteome</keyword>
<dbReference type="InterPro" id="IPR035892">
    <property type="entry name" value="C2_domain_sf"/>
</dbReference>
<dbReference type="GO" id="GO:0061817">
    <property type="term" value="P:endoplasmic reticulum-plasma membrane tethering"/>
    <property type="evidence" value="ECO:0007669"/>
    <property type="project" value="InterPro"/>
</dbReference>
<dbReference type="InterPro" id="IPR051634">
    <property type="entry name" value="Extended_Synaptotagmin"/>
</dbReference>
<keyword evidence="10" id="KW-0106">Calcium</keyword>
<evidence type="ECO:0000256" key="1">
    <source>
        <dbReference type="ARBA" id="ARBA00004202"/>
    </source>
</evidence>
<feature type="domain" description="C2" evidence="16">
    <location>
        <begin position="793"/>
        <end position="926"/>
    </location>
</feature>
<comment type="similarity">
    <text evidence="3">Belongs to the extended synaptotagmin family.</text>
</comment>
<proteinExistence type="inferred from homology"/>
<keyword evidence="4" id="KW-0813">Transport</keyword>
<dbReference type="InterPro" id="IPR037749">
    <property type="entry name" value="Ext_Synaptotagmin_C2B"/>
</dbReference>
<dbReference type="CDD" id="cd04050">
    <property type="entry name" value="C2B_Synaptotagmin-like"/>
    <property type="match status" value="2"/>
</dbReference>
<evidence type="ECO:0000256" key="3">
    <source>
        <dbReference type="ARBA" id="ARBA00005867"/>
    </source>
</evidence>
<comment type="subcellular location">
    <subcellularLocation>
        <location evidence="1">Cell membrane</location>
        <topology evidence="1">Peripheral membrane protein</topology>
    </subcellularLocation>
    <subcellularLocation>
        <location evidence="2">Endoplasmic reticulum membrane</location>
        <topology evidence="2">Multi-pass membrane protein</topology>
    </subcellularLocation>
</comment>
<feature type="domain" description="C2" evidence="16">
    <location>
        <begin position="937"/>
        <end position="1053"/>
    </location>
</feature>
<evidence type="ECO:0000256" key="11">
    <source>
        <dbReference type="ARBA" id="ARBA00022989"/>
    </source>
</evidence>
<evidence type="ECO:0000256" key="4">
    <source>
        <dbReference type="ARBA" id="ARBA00022448"/>
    </source>
</evidence>
<evidence type="ECO:0000256" key="7">
    <source>
        <dbReference type="ARBA" id="ARBA00022723"/>
    </source>
</evidence>
<keyword evidence="8" id="KW-0677">Repeat</keyword>
<dbReference type="InterPro" id="IPR037733">
    <property type="entry name" value="Ext_Synaptotagmin_C2A"/>
</dbReference>
<reference evidence="18" key="3">
    <citation type="submission" date="2025-09" db="UniProtKB">
        <authorList>
            <consortium name="Ensembl"/>
        </authorList>
    </citation>
    <scope>IDENTIFICATION</scope>
</reference>
<organism evidence="18 19">
    <name type="scientific">Hucho hucho</name>
    <name type="common">huchen</name>
    <dbReference type="NCBI Taxonomy" id="62062"/>
    <lineage>
        <taxon>Eukaryota</taxon>
        <taxon>Metazoa</taxon>
        <taxon>Chordata</taxon>
        <taxon>Craniata</taxon>
        <taxon>Vertebrata</taxon>
        <taxon>Euteleostomi</taxon>
        <taxon>Actinopterygii</taxon>
        <taxon>Neopterygii</taxon>
        <taxon>Teleostei</taxon>
        <taxon>Protacanthopterygii</taxon>
        <taxon>Salmoniformes</taxon>
        <taxon>Salmonidae</taxon>
        <taxon>Salmoninae</taxon>
        <taxon>Hucho</taxon>
    </lineage>
</organism>
<dbReference type="GO" id="GO:0005886">
    <property type="term" value="C:plasma membrane"/>
    <property type="evidence" value="ECO:0007669"/>
    <property type="project" value="UniProtKB-SubCell"/>
</dbReference>
<dbReference type="Ensembl" id="ENSHHUT00000015483.1">
    <property type="protein sequence ID" value="ENSHHUP00000014968.1"/>
    <property type="gene ID" value="ENSHHUG00000008975.1"/>
</dbReference>
<keyword evidence="11" id="KW-1133">Transmembrane helix</keyword>
<keyword evidence="9" id="KW-0256">Endoplasmic reticulum</keyword>
<evidence type="ECO:0000256" key="12">
    <source>
        <dbReference type="ARBA" id="ARBA00023055"/>
    </source>
</evidence>
<feature type="domain" description="C2" evidence="16">
    <location>
        <begin position="1131"/>
        <end position="1408"/>
    </location>
</feature>
<dbReference type="GO" id="GO:0008429">
    <property type="term" value="F:phosphatidylethanolamine binding"/>
    <property type="evidence" value="ECO:0007669"/>
    <property type="project" value="TreeGrafter"/>
</dbReference>
<dbReference type="PROSITE" id="PS51847">
    <property type="entry name" value="SMP"/>
    <property type="match status" value="1"/>
</dbReference>
<dbReference type="GO" id="GO:0031210">
    <property type="term" value="F:phosphatidylcholine binding"/>
    <property type="evidence" value="ECO:0007669"/>
    <property type="project" value="TreeGrafter"/>
</dbReference>
<evidence type="ECO:0000313" key="18">
    <source>
        <dbReference type="Ensembl" id="ENSHHUP00000014968.1"/>
    </source>
</evidence>
<evidence type="ECO:0000256" key="10">
    <source>
        <dbReference type="ARBA" id="ARBA00022837"/>
    </source>
</evidence>
<evidence type="ECO:0000256" key="6">
    <source>
        <dbReference type="ARBA" id="ARBA00022692"/>
    </source>
</evidence>
<dbReference type="PANTHER" id="PTHR45761">
    <property type="entry name" value="EXTENDED SYNAPTOTAGMIN-LIKE PROTEIN 2, ISOFORM C"/>
    <property type="match status" value="1"/>
</dbReference>
<keyword evidence="12" id="KW-0445">Lipid transport</keyword>
<dbReference type="InterPro" id="IPR039010">
    <property type="entry name" value="Synaptotagmin_SMP"/>
</dbReference>
<dbReference type="PANTHER" id="PTHR45761:SF7">
    <property type="entry name" value="EXTENDED SYNAPTOTAGMIN-1 ISOFORM X1"/>
    <property type="match status" value="1"/>
</dbReference>
<protein>
    <submittedName>
        <fullName evidence="18">Extended synaptotagmin-like protein 1b</fullName>
    </submittedName>
</protein>
<reference evidence="18" key="2">
    <citation type="submission" date="2025-08" db="UniProtKB">
        <authorList>
            <consortium name="Ensembl"/>
        </authorList>
    </citation>
    <scope>IDENTIFICATION</scope>
</reference>
<feature type="domain" description="C2" evidence="16">
    <location>
        <begin position="302"/>
        <end position="422"/>
    </location>
</feature>
<keyword evidence="7" id="KW-0479">Metal-binding</keyword>
<keyword evidence="6" id="KW-0812">Transmembrane</keyword>
<dbReference type="InterPro" id="IPR000008">
    <property type="entry name" value="C2_dom"/>
</dbReference>
<evidence type="ECO:0000256" key="8">
    <source>
        <dbReference type="ARBA" id="ARBA00022737"/>
    </source>
</evidence>
<evidence type="ECO:0000256" key="5">
    <source>
        <dbReference type="ARBA" id="ARBA00022475"/>
    </source>
</evidence>
<keyword evidence="14" id="KW-0472">Membrane</keyword>
<evidence type="ECO:0000256" key="2">
    <source>
        <dbReference type="ARBA" id="ARBA00004477"/>
    </source>
</evidence>
<feature type="domain" description="C2" evidence="16">
    <location>
        <begin position="576"/>
        <end position="695"/>
    </location>
</feature>
<feature type="region of interest" description="Disordered" evidence="15">
    <location>
        <begin position="1"/>
        <end position="34"/>
    </location>
</feature>
<evidence type="ECO:0000259" key="17">
    <source>
        <dbReference type="PROSITE" id="PS51847"/>
    </source>
</evidence>
<evidence type="ECO:0000256" key="9">
    <source>
        <dbReference type="ARBA" id="ARBA00022824"/>
    </source>
</evidence>
<dbReference type="Proteomes" id="UP000314982">
    <property type="component" value="Unassembled WGS sequence"/>
</dbReference>
<evidence type="ECO:0000256" key="14">
    <source>
        <dbReference type="ARBA" id="ARBA00023136"/>
    </source>
</evidence>
<dbReference type="SMART" id="SM00239">
    <property type="entry name" value="C2"/>
    <property type="match status" value="8"/>
</dbReference>
<dbReference type="GO" id="GO:0006869">
    <property type="term" value="P:lipid transport"/>
    <property type="evidence" value="ECO:0007669"/>
    <property type="project" value="UniProtKB-KW"/>
</dbReference>
<dbReference type="GO" id="GO:0005509">
    <property type="term" value="F:calcium ion binding"/>
    <property type="evidence" value="ECO:0007669"/>
    <property type="project" value="TreeGrafter"/>
</dbReference>
<dbReference type="Pfam" id="PF00168">
    <property type="entry name" value="C2"/>
    <property type="match status" value="9"/>
</dbReference>
<keyword evidence="13" id="KW-0446">Lipid-binding</keyword>
<dbReference type="SUPFAM" id="SSF49562">
    <property type="entry name" value="C2 domain (Calcium/lipid-binding domain, CaLB)"/>
    <property type="match status" value="8"/>
</dbReference>
<feature type="domain" description="SMP-LTD" evidence="17">
    <location>
        <begin position="125"/>
        <end position="303"/>
    </location>
</feature>
<evidence type="ECO:0000259" key="16">
    <source>
        <dbReference type="PROSITE" id="PS50004"/>
    </source>
</evidence>
<accession>A0A4W5KCX8</accession>
<dbReference type="GeneTree" id="ENSGT00940000156561"/>
<sequence>MQNPDSGQGESTKDASGSAHSEKNTPSSLDIETPKPQGVDAVSVLWTFGKCLGALLPVYLAGYYRVSTSLLVFGLMVYTGWKHSREAKEARLRSAIHHNDNEQQYTDMKMFKSKKDLPAWVNFPDVEKVEWLNKILQQVWPFVGQYLEKLLVETIAPSIRASSTHLQTLTFTKVDFGDKAMKVVGVKAHTENERGQVLLDVYISYVGNVEINVEVKRYFCKAGVKGIQLHGMMRVILEPLIGDVPIVGAVTMFFIRRPKLDINWTGLTNLLDIPGLNVMSDTMIMDAIASHLVLPNRLTVPLVADLHIAQLRSPLPRGVVRIHLLEADDLPAKDNYIKGVIAGLSDPYALCRVGPQIFTSHVVDNTVCPKWGEMYEVIVHEVPGQELEVEVYDKDPDQDDFLGRAKIDLSIVKKSTVVDEWFTLKETKSGRVHFRLEWLVLLPNTEKLEQVLQRNKSLTVSSKTSDPPSAAILAVYLDKAEALPMKKGNKEPSPMVQLSVQDITRESRTCWTTINPEWEDAFTFFIPDPRKQSIDIQVKDNDRIQTLGSLSIPLSRLLSSPHLSLDQWFQLDKSGPASRIYINTVLRGVLRIHLLEGQNLVPKDNMMGGMVKGKSDPYVKINIGGETFESRVINRNLNPTWNEIYEVRYQPDIILIFKSEHFNKTNKISLKDIITSQYTDQSRQSYHNKAVPSMALLFVFVERADGLPVCDRTISPQWDEAFYFLVHDPREELLIVKLSHSWTLPIGSLVVPIRELLSEPDLVLDQWLSLDGASPDSQILLRAELKLTEEPSPPETLPTHTNPDPSFGSEGVLRIHLLEAQNLIAKDNLMGGLKKGKSDPYVNINIGGVKFKSHVIKENLNPIWNEMYETVMTPQAGQEVQVELYDKDMDKDDFLEHYLMCDLCLFQWYTLSDVKSGRVHLVLEWVPTVSEPDRLDQVLQLQSLQSYQNKAVPSTALLFVYMDRAHSLPFKKSGKEPKAGAELVLGKTTYRTKVCDRTNSPQWDEAFYFLVRDPREEILIVKLSSAWDQAIGSLVVPIRELLSKPDLVLDQWLSLDGASPDSQILLRAELKVRHTLILAHISYQCEEQNVPYSTQSAFTCMSGIEDIARATVFSLPSVSVPEKAEAMPDVVLETRPPHTTPNPSFGTEGVIRIHLLEAKDLVAMDKLMGGLKKGKSDPYVKINIGGVKFKSHVIKENLNPTWNEMYEVWRELEFTQLISLGQGVLQLQSLQSYQNKAVPSAALLFVYMDRAHSLPVCDRTHSPQWDEAFYFLVRDPKEEMLIVKRAAVRTRSGPGSVAASGWSETHTRMYPLLFLSSSSKDGLDTYISLMLLPDKTKATKRKTSVKKRDLNPEYNERFEFDLSVEEARCRRLSVSVKNSSASFRSSEIIGQVHIELAQIDLASGVTEW</sequence>
<name>A0A4W5KCX8_9TELE</name>
<evidence type="ECO:0000256" key="13">
    <source>
        <dbReference type="ARBA" id="ARBA00023121"/>
    </source>
</evidence>
<dbReference type="CDD" id="cd08391">
    <property type="entry name" value="C2A_C2C_Synaptotagmin_like"/>
    <property type="match status" value="2"/>
</dbReference>
<dbReference type="GO" id="GO:0005544">
    <property type="term" value="F:calcium-dependent phospholipid binding"/>
    <property type="evidence" value="ECO:0007669"/>
    <property type="project" value="TreeGrafter"/>
</dbReference>
<reference evidence="19" key="1">
    <citation type="submission" date="2018-06" db="EMBL/GenBank/DDBJ databases">
        <title>Genome assembly of Danube salmon.</title>
        <authorList>
            <person name="Macqueen D.J."/>
            <person name="Gundappa M.K."/>
        </authorList>
    </citation>
    <scope>NUCLEOTIDE SEQUENCE [LARGE SCALE GENOMIC DNA]</scope>
</reference>
<dbReference type="GO" id="GO:0005789">
    <property type="term" value="C:endoplasmic reticulum membrane"/>
    <property type="evidence" value="ECO:0007669"/>
    <property type="project" value="UniProtKB-SubCell"/>
</dbReference>
<evidence type="ECO:0000313" key="19">
    <source>
        <dbReference type="Proteomes" id="UP000314982"/>
    </source>
</evidence>